<protein>
    <submittedName>
        <fullName evidence="4">Transcription regulator</fullName>
    </submittedName>
</protein>
<gene>
    <name evidence="4" type="ORF">FC39_GL001272</name>
</gene>
<name>A0A0R1YFW4_9LACO</name>
<accession>A0A0R1YFW4</accession>
<dbReference type="InterPro" id="IPR001647">
    <property type="entry name" value="HTH_TetR"/>
</dbReference>
<dbReference type="eggNOG" id="COG1309">
    <property type="taxonomic scope" value="Bacteria"/>
</dbReference>
<dbReference type="SUPFAM" id="SSF46689">
    <property type="entry name" value="Homeodomain-like"/>
    <property type="match status" value="1"/>
</dbReference>
<dbReference type="PANTHER" id="PTHR43479">
    <property type="entry name" value="ACREF/ENVCD OPERON REPRESSOR-RELATED"/>
    <property type="match status" value="1"/>
</dbReference>
<evidence type="ECO:0000313" key="4">
    <source>
        <dbReference type="EMBL" id="KRM38502.1"/>
    </source>
</evidence>
<dbReference type="Pfam" id="PF00440">
    <property type="entry name" value="TetR_N"/>
    <property type="match status" value="1"/>
</dbReference>
<dbReference type="PANTHER" id="PTHR43479:SF7">
    <property type="entry name" value="TETR-FAMILY TRANSCRIPTIONAL REGULATOR"/>
    <property type="match status" value="1"/>
</dbReference>
<keyword evidence="5" id="KW-1185">Reference proteome</keyword>
<organism evidence="4 5">
    <name type="scientific">Lactobacillus hamsteri DSM 5661 = JCM 6256</name>
    <dbReference type="NCBI Taxonomy" id="1423754"/>
    <lineage>
        <taxon>Bacteria</taxon>
        <taxon>Bacillati</taxon>
        <taxon>Bacillota</taxon>
        <taxon>Bacilli</taxon>
        <taxon>Lactobacillales</taxon>
        <taxon>Lactobacillaceae</taxon>
        <taxon>Lactobacillus</taxon>
    </lineage>
</organism>
<dbReference type="EMBL" id="AZGI01000047">
    <property type="protein sequence ID" value="KRM38502.1"/>
    <property type="molecule type" value="Genomic_DNA"/>
</dbReference>
<evidence type="ECO:0000256" key="2">
    <source>
        <dbReference type="PROSITE-ProRule" id="PRU00335"/>
    </source>
</evidence>
<dbReference type="RefSeq" id="WP_025080784.1">
    <property type="nucleotide sequence ID" value="NZ_AZGI01000047.1"/>
</dbReference>
<evidence type="ECO:0000256" key="1">
    <source>
        <dbReference type="ARBA" id="ARBA00023125"/>
    </source>
</evidence>
<dbReference type="STRING" id="1423754.FC39_GL001272"/>
<dbReference type="Proteomes" id="UP000051223">
    <property type="component" value="Unassembled WGS sequence"/>
</dbReference>
<dbReference type="InterPro" id="IPR050624">
    <property type="entry name" value="HTH-type_Tx_Regulator"/>
</dbReference>
<dbReference type="PROSITE" id="PS50977">
    <property type="entry name" value="HTH_TETR_2"/>
    <property type="match status" value="1"/>
</dbReference>
<feature type="domain" description="HTH tetR-type" evidence="3">
    <location>
        <begin position="12"/>
        <end position="72"/>
    </location>
</feature>
<reference evidence="4 5" key="1">
    <citation type="journal article" date="2015" name="Genome Announc.">
        <title>Expanding the biotechnology potential of lactobacilli through comparative genomics of 213 strains and associated genera.</title>
        <authorList>
            <person name="Sun Z."/>
            <person name="Harris H.M."/>
            <person name="McCann A."/>
            <person name="Guo C."/>
            <person name="Argimon S."/>
            <person name="Zhang W."/>
            <person name="Yang X."/>
            <person name="Jeffery I.B."/>
            <person name="Cooney J.C."/>
            <person name="Kagawa T.F."/>
            <person name="Liu W."/>
            <person name="Song Y."/>
            <person name="Salvetti E."/>
            <person name="Wrobel A."/>
            <person name="Rasinkangas P."/>
            <person name="Parkhill J."/>
            <person name="Rea M.C."/>
            <person name="O'Sullivan O."/>
            <person name="Ritari J."/>
            <person name="Douillard F.P."/>
            <person name="Paul Ross R."/>
            <person name="Yang R."/>
            <person name="Briner A.E."/>
            <person name="Felis G.E."/>
            <person name="de Vos W.M."/>
            <person name="Barrangou R."/>
            <person name="Klaenhammer T.R."/>
            <person name="Caufield P.W."/>
            <person name="Cui Y."/>
            <person name="Zhang H."/>
            <person name="O'Toole P.W."/>
        </authorList>
    </citation>
    <scope>NUCLEOTIDE SEQUENCE [LARGE SCALE GENOMIC DNA]</scope>
    <source>
        <strain evidence="4 5">DSM 5661</strain>
    </source>
</reference>
<dbReference type="Gene3D" id="1.10.357.10">
    <property type="entry name" value="Tetracycline Repressor, domain 2"/>
    <property type="match status" value="1"/>
</dbReference>
<dbReference type="AlphaFoldDB" id="A0A0R1YFW4"/>
<sequence length="196" mass="23302">MKISGNEDLRVQRTIKNIYRAFEDLICQKDYNKITVTELARKAEINKKTFYRYYPTLDDLLAEMQAQYSRGYIKLVENYRYPQDMKKIVRAFYEFSARQGKAYDKITTSTGAYSRIRQQMINQVEKKTWEQSAEFNNLNEWQQKILLAFIQDTSIACYREWINSNKEQSIDDMIAITSSLLEGGIEKFFKNIKQNN</sequence>
<evidence type="ECO:0000313" key="5">
    <source>
        <dbReference type="Proteomes" id="UP000051223"/>
    </source>
</evidence>
<feature type="DNA-binding region" description="H-T-H motif" evidence="2">
    <location>
        <begin position="35"/>
        <end position="54"/>
    </location>
</feature>
<evidence type="ECO:0000259" key="3">
    <source>
        <dbReference type="PROSITE" id="PS50977"/>
    </source>
</evidence>
<dbReference type="OrthoDB" id="9810250at2"/>
<comment type="caution">
    <text evidence="4">The sequence shown here is derived from an EMBL/GenBank/DDBJ whole genome shotgun (WGS) entry which is preliminary data.</text>
</comment>
<dbReference type="InterPro" id="IPR009057">
    <property type="entry name" value="Homeodomain-like_sf"/>
</dbReference>
<proteinExistence type="predicted"/>
<dbReference type="PATRIC" id="fig|1423754.3.peg.1310"/>
<dbReference type="GO" id="GO:0003677">
    <property type="term" value="F:DNA binding"/>
    <property type="evidence" value="ECO:0007669"/>
    <property type="project" value="UniProtKB-UniRule"/>
</dbReference>
<keyword evidence="1 2" id="KW-0238">DNA-binding</keyword>